<evidence type="ECO:0000256" key="3">
    <source>
        <dbReference type="ARBA" id="ARBA00022946"/>
    </source>
</evidence>
<comment type="function">
    <text evidence="6">Plays an essential role in the assembly of succinate dehydrogenase (SDH), an enzyme complex (also referred to as respiratory complex II) that is a component of both the tricarboxylic acid (TCA) cycle and the mitochondrial electron transport chain, and which couples the oxidation of succinate to fumarate with the reduction of ubiquinone (coenzyme Q) to ubiquinol. Promotes maturation of the iron-sulfur protein subunit of the SDH catalytic dimer, protecting it from the deleterious effects of oxidants. May act together with SDHAF1.</text>
</comment>
<comment type="subunit">
    <text evidence="6">Interacts with the iron-sulfur protein subunit within the SDH catalytic dimer.</text>
</comment>
<evidence type="ECO:0000256" key="4">
    <source>
        <dbReference type="ARBA" id="ARBA00023128"/>
    </source>
</evidence>
<evidence type="ECO:0000256" key="5">
    <source>
        <dbReference type="ARBA" id="ARBA00023186"/>
    </source>
</evidence>
<keyword evidence="8" id="KW-1185">Reference proteome</keyword>
<dbReference type="PANTHER" id="PTHR13137:SF6">
    <property type="entry name" value="SUCCINATE DEHYDROGENASE ASSEMBLY FACTOR 3, MITOCHONDRIAL"/>
    <property type="match status" value="1"/>
</dbReference>
<dbReference type="InterPro" id="IPR008381">
    <property type="entry name" value="SDHAF3/Sdh7"/>
</dbReference>
<comment type="similarity">
    <text evidence="2 6">Belongs to the complex I LYR family. SDHAF3 subfamily.</text>
</comment>
<reference evidence="7 8" key="1">
    <citation type="submission" date="2024-03" db="EMBL/GenBank/DDBJ databases">
        <title>Aureococcus anophagefferens CCMP1851 and Kratosvirus quantuckense: Draft genome of a second virus-susceptible host strain in the model system.</title>
        <authorList>
            <person name="Chase E."/>
            <person name="Truchon A.R."/>
            <person name="Schepens W."/>
            <person name="Wilhelm S.W."/>
        </authorList>
    </citation>
    <scope>NUCLEOTIDE SEQUENCE [LARGE SCALE GENOMIC DNA]</scope>
    <source>
        <strain evidence="7 8">CCMP1851</strain>
    </source>
</reference>
<evidence type="ECO:0000313" key="8">
    <source>
        <dbReference type="Proteomes" id="UP001363151"/>
    </source>
</evidence>
<gene>
    <name evidence="7" type="primary">ACN9</name>
    <name evidence="7" type="ORF">SO694_00035243</name>
</gene>
<proteinExistence type="inferred from homology"/>
<organism evidence="7 8">
    <name type="scientific">Aureococcus anophagefferens</name>
    <name type="common">Harmful bloom alga</name>
    <dbReference type="NCBI Taxonomy" id="44056"/>
    <lineage>
        <taxon>Eukaryota</taxon>
        <taxon>Sar</taxon>
        <taxon>Stramenopiles</taxon>
        <taxon>Ochrophyta</taxon>
        <taxon>Pelagophyceae</taxon>
        <taxon>Pelagomonadales</taxon>
        <taxon>Pelagomonadaceae</taxon>
        <taxon>Aureococcus</taxon>
    </lineage>
</organism>
<keyword evidence="3" id="KW-0809">Transit peptide</keyword>
<sequence length="96" mass="11119">MRSLLRSLLRAHRGLPGEMRKLGDKYVMKEFKDTRDVTKPEHLAAFRGAWEHYLAQLRAPDRGRVGDELSEDTVDKMSDEQRNQLIELRLGAQGKK</sequence>
<evidence type="ECO:0000256" key="6">
    <source>
        <dbReference type="RuleBase" id="RU368039"/>
    </source>
</evidence>
<protein>
    <recommendedName>
        <fullName evidence="6">Succinate dehydrogenase assembly factor 3</fullName>
        <shortName evidence="6">SDH assembly factor 3</shortName>
        <shortName evidence="6">SDHAF3</shortName>
    </recommendedName>
</protein>
<comment type="subcellular location">
    <subcellularLocation>
        <location evidence="1 6">Mitochondrion matrix</location>
    </subcellularLocation>
</comment>
<dbReference type="PANTHER" id="PTHR13137">
    <property type="entry name" value="DC11 ACN9 HOMOLOG"/>
    <property type="match status" value="1"/>
</dbReference>
<dbReference type="CDD" id="cd20270">
    <property type="entry name" value="Complex1_LYR_SDHAF3_LYRM10"/>
    <property type="match status" value="1"/>
</dbReference>
<keyword evidence="4 6" id="KW-0496">Mitochondrion</keyword>
<dbReference type="Proteomes" id="UP001363151">
    <property type="component" value="Unassembled WGS sequence"/>
</dbReference>
<comment type="caution">
    <text evidence="7">The sequence shown here is derived from an EMBL/GenBank/DDBJ whole genome shotgun (WGS) entry which is preliminary data.</text>
</comment>
<keyword evidence="5 6" id="KW-0143">Chaperone</keyword>
<evidence type="ECO:0000313" key="7">
    <source>
        <dbReference type="EMBL" id="KAK7232633.1"/>
    </source>
</evidence>
<dbReference type="EMBL" id="JBBJCI010000367">
    <property type="protein sequence ID" value="KAK7232633.1"/>
    <property type="molecule type" value="Genomic_DNA"/>
</dbReference>
<evidence type="ECO:0000256" key="2">
    <source>
        <dbReference type="ARBA" id="ARBA00006020"/>
    </source>
</evidence>
<evidence type="ECO:0000256" key="1">
    <source>
        <dbReference type="ARBA" id="ARBA00004305"/>
    </source>
</evidence>
<dbReference type="Pfam" id="PF13233">
    <property type="entry name" value="Complex1_LYR_2"/>
    <property type="match status" value="1"/>
</dbReference>
<accession>A0ABR1FKN8</accession>
<name>A0ABR1FKN8_AURAN</name>